<dbReference type="SMART" id="SM00311">
    <property type="entry name" value="PWI"/>
    <property type="match status" value="1"/>
</dbReference>
<evidence type="ECO:0000256" key="4">
    <source>
        <dbReference type="ARBA" id="ARBA00022664"/>
    </source>
</evidence>
<dbReference type="Pfam" id="PF03639">
    <property type="entry name" value="Glyco_hydro_81"/>
    <property type="match status" value="1"/>
</dbReference>
<dbReference type="Proteomes" id="UP000504607">
    <property type="component" value="Chromosome 8"/>
</dbReference>
<dbReference type="PANTHER" id="PTHR47334">
    <property type="entry name" value="SPLICING FACTOR PWI DOMAIN-CONTAINING PROTEIN / RNA RECOGNITION MOTIF (RRM)-CONTAINING PROTEIN"/>
    <property type="match status" value="1"/>
</dbReference>
<feature type="compositionally biased region" description="Basic and acidic residues" evidence="11">
    <location>
        <begin position="345"/>
        <end position="395"/>
    </location>
</feature>
<dbReference type="Gene3D" id="2.70.98.30">
    <property type="entry name" value="Golgi alpha-mannosidase II, domain 4"/>
    <property type="match status" value="1"/>
</dbReference>
<evidence type="ECO:0000256" key="3">
    <source>
        <dbReference type="ARBA" id="ARBA00012780"/>
    </source>
</evidence>
<comment type="catalytic activity">
    <reaction evidence="1">
        <text>Hydrolysis of (1-&gt;3)-beta-D-glucosidic linkages in (1-&gt;3)-beta-D-glucans.</text>
        <dbReference type="EC" id="3.2.1.39"/>
    </reaction>
</comment>
<feature type="compositionally biased region" description="Pro residues" evidence="11">
    <location>
        <begin position="1010"/>
        <end position="1029"/>
    </location>
</feature>
<dbReference type="Gene3D" id="1.20.1390.10">
    <property type="entry name" value="PWI domain"/>
    <property type="match status" value="1"/>
</dbReference>
<name>A0A6I9RVL6_ELAGV</name>
<dbReference type="InterPro" id="IPR035979">
    <property type="entry name" value="RBD_domain_sf"/>
</dbReference>
<feature type="compositionally biased region" description="Basic and acidic residues" evidence="11">
    <location>
        <begin position="12"/>
        <end position="21"/>
    </location>
</feature>
<dbReference type="SUPFAM" id="SSF101233">
    <property type="entry name" value="PWI domain"/>
    <property type="match status" value="1"/>
</dbReference>
<evidence type="ECO:0000313" key="15">
    <source>
        <dbReference type="RefSeq" id="XP_010928964.1"/>
    </source>
</evidence>
<dbReference type="PROSITE" id="PS51025">
    <property type="entry name" value="PWI"/>
    <property type="match status" value="1"/>
</dbReference>
<evidence type="ECO:0000256" key="8">
    <source>
        <dbReference type="ARBA" id="ARBA00023316"/>
    </source>
</evidence>
<feature type="region of interest" description="Disordered" evidence="11">
    <location>
        <begin position="345"/>
        <end position="705"/>
    </location>
</feature>
<dbReference type="InterPro" id="IPR005200">
    <property type="entry name" value="Endo-beta-glucanase"/>
</dbReference>
<feature type="compositionally biased region" description="Pro residues" evidence="11">
    <location>
        <begin position="428"/>
        <end position="437"/>
    </location>
</feature>
<dbReference type="InterPro" id="IPR040451">
    <property type="entry name" value="GH81_N"/>
</dbReference>
<keyword evidence="7" id="KW-0326">Glycosidase</keyword>
<comment type="similarity">
    <text evidence="2">Belongs to the glycosyl hydrolase 81 family.</text>
</comment>
<dbReference type="CDD" id="cd12446">
    <property type="entry name" value="RRM_RBM25"/>
    <property type="match status" value="1"/>
</dbReference>
<evidence type="ECO:0000256" key="1">
    <source>
        <dbReference type="ARBA" id="ARBA00000382"/>
    </source>
</evidence>
<dbReference type="PANTHER" id="PTHR47334:SF2">
    <property type="entry name" value="RNA-BINDING MOTIF PROTEIN 25"/>
    <property type="match status" value="1"/>
</dbReference>
<evidence type="ECO:0000313" key="14">
    <source>
        <dbReference type="Proteomes" id="UP000504607"/>
    </source>
</evidence>
<evidence type="ECO:0000256" key="2">
    <source>
        <dbReference type="ARBA" id="ARBA00010730"/>
    </source>
</evidence>
<evidence type="ECO:0000256" key="9">
    <source>
        <dbReference type="ARBA" id="ARBA00023326"/>
    </source>
</evidence>
<dbReference type="Pfam" id="PF01480">
    <property type="entry name" value="PWI"/>
    <property type="match status" value="1"/>
</dbReference>
<accession>A0A6I9RVL6</accession>
<dbReference type="Pfam" id="PF00076">
    <property type="entry name" value="RRM_1"/>
    <property type="match status" value="1"/>
</dbReference>
<evidence type="ECO:0000256" key="11">
    <source>
        <dbReference type="SAM" id="MobiDB-lite"/>
    </source>
</evidence>
<feature type="domain" description="PWI" evidence="13">
    <location>
        <begin position="865"/>
        <end position="962"/>
    </location>
</feature>
<dbReference type="InterPro" id="IPR002483">
    <property type="entry name" value="PWI_dom"/>
</dbReference>
<dbReference type="GO" id="GO:0071555">
    <property type="term" value="P:cell wall organization"/>
    <property type="evidence" value="ECO:0007669"/>
    <property type="project" value="UniProtKB-KW"/>
</dbReference>
<feature type="region of interest" description="Disordered" evidence="11">
    <location>
        <begin position="795"/>
        <end position="843"/>
    </location>
</feature>
<feature type="region of interest" description="Disordered" evidence="11">
    <location>
        <begin position="1000"/>
        <end position="1038"/>
    </location>
</feature>
<evidence type="ECO:0000256" key="6">
    <source>
        <dbReference type="ARBA" id="ARBA00023277"/>
    </source>
</evidence>
<dbReference type="GO" id="GO:0000272">
    <property type="term" value="P:polysaccharide catabolic process"/>
    <property type="evidence" value="ECO:0007669"/>
    <property type="project" value="UniProtKB-KW"/>
</dbReference>
<keyword evidence="6" id="KW-0119">Carbohydrate metabolism</keyword>
<dbReference type="Gene3D" id="3.30.70.330">
    <property type="match status" value="1"/>
</dbReference>
<dbReference type="FunFam" id="1.20.1390.10:FF:000008">
    <property type="entry name" value="RNA Binding Motif protein homolog"/>
    <property type="match status" value="1"/>
</dbReference>
<feature type="compositionally biased region" description="Basic and acidic residues" evidence="11">
    <location>
        <begin position="403"/>
        <end position="425"/>
    </location>
</feature>
<sequence length="1710" mass="191728">MAVGSPSSPESQEPKLDKSEPENPQAAPQNPSSLPPPSSTRASAVAAENSSPNLPPNSNPNPNPNLNPNPAVVIPSPPSVPAFAPSFRPLGAPPVPQYSIPFPSFRGPMAQNPSIQPPGISAPVRIMLPGAVSGATASVSPMPPVGAYQVPSGQLPHSAPVPYGQVPNGYMGVPAPSPWAPAAIPPPGVPRYPAPYPTMIRPGFPPRPIPPIGMIPQLPRPPVTGIRGVPPIVTPVVRPVVPVVAPTEKPQTTAYVGKIALTVDDEFLLSLLRLCGPVKSWKRAQDPSNGTPKGFGFCEFESAEGVLRALRLLSNLNIDGQELMLKVDQATREYLELYVEKKTEQEKLKETEAGAADKESESTAGVEKQEPPEPAVEEKGKDSEDSRDKENEENIQKFGIVTDEDHQADRDALEKLTDMIEERLKTKPLPPPLPPAQTPAVGSAKSNSEGVSRSGDGYSDMGIMKRDAAEDKNDDETTSENKPATDYHKHETGSPDKSRKHDSKIKDRDRERDLKREKERELERYERERERERVRRERERELKLREAERLYKEHLKEWEAREKKKEYQRQYEKEREKERERERRREILKQEDDSDDDDDDSRKRRCRSSTLEEKRRKRRREKDDDLADKLKEEEQIAEAKKRAIEEQPPKDDMEPPIDMITENEKPVMQERKTAEGAQISPDQAYESISGNGDTPGDRIYGNSSGDELTMGLAAATDMKQTNNAPTRKLGFGLIGSGKRTTVLSVFHEEDDEDVDEKKMRPLVPLDYSTEEMQAVQTNASGAPANLVAAAELKKAEIKKERSRRSSDRFSQRERDRNNDESTHGEDGSKEKRPDRQRVREDKLKTENKKLLDAKQLIDMIPKTKEELFVYKINWDIYDKHELHERMRPWISKKITEFLGEEEATLVDYIVSCIRDHMQATKLLELLLSILDDEAEMFVLKMWRMLIFEIKRVETGLQLKPRVQNLPLPTTCTASFIYKRDMLKKLGRRLSRLSSHIISQILQKKKRRPRPPSPIPVPLPSPSPPPSPPKMPHHPKYPPAPFLFPKAQSTVLPDPSPFFSPRLLSSPLPTNSFFQNFVLKNGDQPEYIHPYLIKSLNSSLSISFPSRFATPAYIYQTFNADLTISSPSSDSSKNHIISSCDDLSVTLDLPPSLRFFLVRGSPFVTCSTLAGPAPISISTIHAILSVVSNASSTKHTFRLNSDQTFLCYSSSPLYLTQSNVSLLTAQNFSGVIRIAFLPDPSYESVLDRFSACYPVSGDASFSRPFCLEYKWETKGWGDLLLLAHPLHLRLLSLDDSCVTVLRDFKYRSIDGELVGVVGDSWVLKTEPTSVTWHSIKGASEDGYPEINSALSKDVGALSSIATTSSYFYGKAIARAARLALIAEETCFPDVIPAVQSFLRDSITPWLDGSFGGNAFLYDPKWGGLVTKQGSVDSGADFGFGVFNDHHYHLGYFLYAIAVLAKLDPAWGRKYRRQAYALVADFMTLSRKPEANYTRLRCFDLWLLHSWAGGLTEFADGRNQESTSEAVNAYYAAALMGLSYGDSHLVAIGSTLAAFEIRAAETWWHVREGEGMYEDDFSRENRVVGVLWANKRDSGLWFAPAEWRECRMGIQVLPLLPITEVLFRDVRFVKELVDWTLPALGREGVTEAWKGFVYAMEGVYDKESALAKVRALNGFDDGNSLSNLLWWIHSRDEDEEGVVGWVRGCWFEKYCH</sequence>
<evidence type="ECO:0000256" key="7">
    <source>
        <dbReference type="ARBA" id="ARBA00023295"/>
    </source>
</evidence>
<keyword evidence="4" id="KW-0507">mRNA processing</keyword>
<feature type="compositionally biased region" description="Polar residues" evidence="11">
    <location>
        <begin position="1"/>
        <end position="11"/>
    </location>
</feature>
<dbReference type="PROSITE" id="PS50102">
    <property type="entry name" value="RRM"/>
    <property type="match status" value="1"/>
</dbReference>
<dbReference type="Pfam" id="PF17652">
    <property type="entry name" value="Glyco_hydro81C"/>
    <property type="match status" value="1"/>
</dbReference>
<dbReference type="GO" id="GO:0042973">
    <property type="term" value="F:glucan endo-1,3-beta-D-glucosidase activity"/>
    <property type="evidence" value="ECO:0007669"/>
    <property type="project" value="UniProtKB-EC"/>
</dbReference>
<dbReference type="InterPro" id="IPR053294">
    <property type="entry name" value="RBM_PWI_domain"/>
</dbReference>
<dbReference type="OrthoDB" id="4473401at2759"/>
<dbReference type="GO" id="GO:0052861">
    <property type="term" value="F:endo-1,3(4)-beta-glucanase activity"/>
    <property type="evidence" value="ECO:0007669"/>
    <property type="project" value="InterPro"/>
</dbReference>
<dbReference type="GO" id="GO:0006397">
    <property type="term" value="P:mRNA processing"/>
    <property type="evidence" value="ECO:0007669"/>
    <property type="project" value="UniProtKB-KW"/>
</dbReference>
<feature type="compositionally biased region" description="Pro residues" evidence="11">
    <location>
        <begin position="53"/>
        <end position="67"/>
    </location>
</feature>
<proteinExistence type="inferred from homology"/>
<dbReference type="InterPro" id="IPR040720">
    <property type="entry name" value="GH81_C"/>
</dbReference>
<dbReference type="EC" id="3.2.1.39" evidence="3"/>
<dbReference type="InterPro" id="IPR012677">
    <property type="entry name" value="Nucleotide-bd_a/b_plait_sf"/>
</dbReference>
<feature type="region of interest" description="Disordered" evidence="11">
    <location>
        <begin position="1"/>
        <end position="73"/>
    </location>
</feature>
<dbReference type="InterPro" id="IPR036483">
    <property type="entry name" value="PWI_dom_sf"/>
</dbReference>
<evidence type="ECO:0000259" key="12">
    <source>
        <dbReference type="PROSITE" id="PS50102"/>
    </source>
</evidence>
<feature type="compositionally biased region" description="Basic and acidic residues" evidence="11">
    <location>
        <begin position="483"/>
        <end position="591"/>
    </location>
</feature>
<keyword evidence="10" id="KW-0694">RNA-binding</keyword>
<evidence type="ECO:0000259" key="13">
    <source>
        <dbReference type="PROSITE" id="PS51025"/>
    </source>
</evidence>
<evidence type="ECO:0000256" key="10">
    <source>
        <dbReference type="PROSITE-ProRule" id="PRU00176"/>
    </source>
</evidence>
<organism evidence="14 15">
    <name type="scientific">Elaeis guineensis var. tenera</name>
    <name type="common">Oil palm</name>
    <dbReference type="NCBI Taxonomy" id="51953"/>
    <lineage>
        <taxon>Eukaryota</taxon>
        <taxon>Viridiplantae</taxon>
        <taxon>Streptophyta</taxon>
        <taxon>Embryophyta</taxon>
        <taxon>Tracheophyta</taxon>
        <taxon>Spermatophyta</taxon>
        <taxon>Magnoliopsida</taxon>
        <taxon>Liliopsida</taxon>
        <taxon>Arecaceae</taxon>
        <taxon>Arecoideae</taxon>
        <taxon>Cocoseae</taxon>
        <taxon>Elaeidinae</taxon>
        <taxon>Elaeis</taxon>
    </lineage>
</organism>
<keyword evidence="8" id="KW-0961">Cell wall biogenesis/degradation</keyword>
<dbReference type="RefSeq" id="XP_010928964.1">
    <property type="nucleotide sequence ID" value="XM_010930662.3"/>
</dbReference>
<dbReference type="InterPro" id="IPR034268">
    <property type="entry name" value="RBM25_RRM"/>
</dbReference>
<feature type="compositionally biased region" description="Basic and acidic residues" evidence="11">
    <location>
        <begin position="662"/>
        <end position="674"/>
    </location>
</feature>
<gene>
    <name evidence="15" type="primary">LOC105050579</name>
</gene>
<reference evidence="15" key="1">
    <citation type="submission" date="2025-08" db="UniProtKB">
        <authorList>
            <consortium name="RefSeq"/>
        </authorList>
    </citation>
    <scope>IDENTIFICATION</scope>
</reference>
<keyword evidence="14" id="KW-1185">Reference proteome</keyword>
<keyword evidence="9" id="KW-0624">Polysaccharide degradation</keyword>
<feature type="compositionally biased region" description="Basic and acidic residues" evidence="11">
    <location>
        <begin position="621"/>
        <end position="653"/>
    </location>
</feature>
<dbReference type="PROSITE" id="PS52008">
    <property type="entry name" value="GH81"/>
    <property type="match status" value="1"/>
</dbReference>
<dbReference type="InterPro" id="IPR000504">
    <property type="entry name" value="RRM_dom"/>
</dbReference>
<dbReference type="SUPFAM" id="SSF54928">
    <property type="entry name" value="RNA-binding domain, RBD"/>
    <property type="match status" value="1"/>
</dbReference>
<feature type="domain" description="RRM" evidence="12">
    <location>
        <begin position="252"/>
        <end position="332"/>
    </location>
</feature>
<feature type="compositionally biased region" description="Low complexity" evidence="11">
    <location>
        <begin position="39"/>
        <end position="52"/>
    </location>
</feature>
<dbReference type="SMART" id="SM00360">
    <property type="entry name" value="RRM"/>
    <property type="match status" value="1"/>
</dbReference>
<keyword evidence="5" id="KW-0378">Hydrolase</keyword>
<dbReference type="GO" id="GO:0003723">
    <property type="term" value="F:RNA binding"/>
    <property type="evidence" value="ECO:0007669"/>
    <property type="project" value="UniProtKB-UniRule"/>
</dbReference>
<protein>
    <recommendedName>
        <fullName evidence="3">glucan endo-1,3-beta-D-glucosidase</fullName>
        <ecNumber evidence="3">3.2.1.39</ecNumber>
    </recommendedName>
</protein>
<evidence type="ECO:0000256" key="5">
    <source>
        <dbReference type="ARBA" id="ARBA00022801"/>
    </source>
</evidence>
<dbReference type="InParanoid" id="A0A6I9RVL6"/>